<organism evidence="2">
    <name type="scientific">Brachypodium distachyon</name>
    <name type="common">Purple false brome</name>
    <name type="synonym">Trachynia distachya</name>
    <dbReference type="NCBI Taxonomy" id="15368"/>
    <lineage>
        <taxon>Eukaryota</taxon>
        <taxon>Viridiplantae</taxon>
        <taxon>Streptophyta</taxon>
        <taxon>Embryophyta</taxon>
        <taxon>Tracheophyta</taxon>
        <taxon>Spermatophyta</taxon>
        <taxon>Magnoliopsida</taxon>
        <taxon>Liliopsida</taxon>
        <taxon>Poales</taxon>
        <taxon>Poaceae</taxon>
        <taxon>BOP clade</taxon>
        <taxon>Pooideae</taxon>
        <taxon>Stipodae</taxon>
        <taxon>Brachypodieae</taxon>
        <taxon>Brachypodium</taxon>
    </lineage>
</organism>
<evidence type="ECO:0000256" key="1">
    <source>
        <dbReference type="SAM" id="MobiDB-lite"/>
    </source>
</evidence>
<dbReference type="Proteomes" id="UP000008810">
    <property type="component" value="Chromosome 4"/>
</dbReference>
<keyword evidence="4" id="KW-1185">Reference proteome</keyword>
<feature type="compositionally biased region" description="Polar residues" evidence="1">
    <location>
        <begin position="1"/>
        <end position="25"/>
    </location>
</feature>
<evidence type="ECO:0000313" key="4">
    <source>
        <dbReference type="Proteomes" id="UP000008810"/>
    </source>
</evidence>
<sequence length="87" mass="9213">MTSRSLCRSSTSPFAFSPNAATSSLLRRDRTPAPVPPKPNSVASRPFRPAASPPERHRVRGAPRAGCLPRHQRSISASALSTPVAPA</sequence>
<accession>A0A0Q3IX64</accession>
<dbReference type="Gramene" id="KQJ90656">
    <property type="protein sequence ID" value="KQJ90656"/>
    <property type="gene ID" value="BRADI_4g33133v3"/>
</dbReference>
<feature type="region of interest" description="Disordered" evidence="1">
    <location>
        <begin position="1"/>
        <end position="87"/>
    </location>
</feature>
<dbReference type="EMBL" id="CM000883">
    <property type="protein sequence ID" value="KQJ90656.1"/>
    <property type="molecule type" value="Genomic_DNA"/>
</dbReference>
<feature type="compositionally biased region" description="Low complexity" evidence="1">
    <location>
        <begin position="41"/>
        <end position="50"/>
    </location>
</feature>
<dbReference type="InParanoid" id="A0A0Q3IX64"/>
<evidence type="ECO:0000313" key="3">
    <source>
        <dbReference type="EnsemblPlants" id="KQJ90656"/>
    </source>
</evidence>
<reference evidence="3" key="3">
    <citation type="submission" date="2018-08" db="UniProtKB">
        <authorList>
            <consortium name="EnsemblPlants"/>
        </authorList>
    </citation>
    <scope>IDENTIFICATION</scope>
    <source>
        <strain evidence="3">cv. Bd21</strain>
    </source>
</reference>
<reference evidence="2 3" key="1">
    <citation type="journal article" date="2010" name="Nature">
        <title>Genome sequencing and analysis of the model grass Brachypodium distachyon.</title>
        <authorList>
            <consortium name="International Brachypodium Initiative"/>
        </authorList>
    </citation>
    <scope>NUCLEOTIDE SEQUENCE [LARGE SCALE GENOMIC DNA]</scope>
    <source>
        <strain evidence="2 3">Bd21</strain>
    </source>
</reference>
<name>A0A0Q3IX64_BRADI</name>
<dbReference type="AlphaFoldDB" id="A0A0Q3IX64"/>
<reference evidence="2" key="2">
    <citation type="submission" date="2017-06" db="EMBL/GenBank/DDBJ databases">
        <title>WGS assembly of Brachypodium distachyon.</title>
        <authorList>
            <consortium name="The International Brachypodium Initiative"/>
            <person name="Lucas S."/>
            <person name="Harmon-Smith M."/>
            <person name="Lail K."/>
            <person name="Tice H."/>
            <person name="Grimwood J."/>
            <person name="Bruce D."/>
            <person name="Barry K."/>
            <person name="Shu S."/>
            <person name="Lindquist E."/>
            <person name="Wang M."/>
            <person name="Pitluck S."/>
            <person name="Vogel J.P."/>
            <person name="Garvin D.F."/>
            <person name="Mockler T.C."/>
            <person name="Schmutz J."/>
            <person name="Rokhsar D."/>
            <person name="Bevan M.W."/>
        </authorList>
    </citation>
    <scope>NUCLEOTIDE SEQUENCE</scope>
    <source>
        <strain evidence="2">Bd21</strain>
    </source>
</reference>
<protein>
    <submittedName>
        <fullName evidence="2 3">Uncharacterized protein</fullName>
    </submittedName>
</protein>
<proteinExistence type="predicted"/>
<dbReference type="EnsemblPlants" id="KQJ90656">
    <property type="protein sequence ID" value="KQJ90656"/>
    <property type="gene ID" value="BRADI_4g33133v3"/>
</dbReference>
<evidence type="ECO:0000313" key="2">
    <source>
        <dbReference type="EMBL" id="KQJ90656.1"/>
    </source>
</evidence>
<gene>
    <name evidence="2" type="ORF">BRADI_4g33133v3</name>
</gene>